<dbReference type="EMBL" id="KZ819829">
    <property type="protein sequence ID" value="PWN51626.1"/>
    <property type="molecule type" value="Genomic_DNA"/>
</dbReference>
<proteinExistence type="predicted"/>
<organism evidence="1 2">
    <name type="scientific">Violaceomyces palustris</name>
    <dbReference type="NCBI Taxonomy" id="1673888"/>
    <lineage>
        <taxon>Eukaryota</taxon>
        <taxon>Fungi</taxon>
        <taxon>Dikarya</taxon>
        <taxon>Basidiomycota</taxon>
        <taxon>Ustilaginomycotina</taxon>
        <taxon>Ustilaginomycetes</taxon>
        <taxon>Violaceomycetales</taxon>
        <taxon>Violaceomycetaceae</taxon>
        <taxon>Violaceomyces</taxon>
    </lineage>
</organism>
<reference evidence="1 2" key="1">
    <citation type="journal article" date="2018" name="Mol. Biol. Evol.">
        <title>Broad Genomic Sampling Reveals a Smut Pathogenic Ancestry of the Fungal Clade Ustilaginomycotina.</title>
        <authorList>
            <person name="Kijpornyongpan T."/>
            <person name="Mondo S.J."/>
            <person name="Barry K."/>
            <person name="Sandor L."/>
            <person name="Lee J."/>
            <person name="Lipzen A."/>
            <person name="Pangilinan J."/>
            <person name="LaButti K."/>
            <person name="Hainaut M."/>
            <person name="Henrissat B."/>
            <person name="Grigoriev I.V."/>
            <person name="Spatafora J.W."/>
            <person name="Aime M.C."/>
        </authorList>
    </citation>
    <scope>NUCLEOTIDE SEQUENCE [LARGE SCALE GENOMIC DNA]</scope>
    <source>
        <strain evidence="1 2">SA 807</strain>
    </source>
</reference>
<gene>
    <name evidence="1" type="ORF">IE53DRAFT_43200</name>
</gene>
<evidence type="ECO:0000313" key="1">
    <source>
        <dbReference type="EMBL" id="PWN51626.1"/>
    </source>
</evidence>
<dbReference type="Proteomes" id="UP000245626">
    <property type="component" value="Unassembled WGS sequence"/>
</dbReference>
<protein>
    <submittedName>
        <fullName evidence="1">Kinesin-domain-containing protein</fullName>
    </submittedName>
</protein>
<accession>A0ACD0P0P5</accession>
<sequence>MFRAGLSPCHSQIGHPLHHLPRISSSGSLLACLITPTDIDDRNKLDRGRDDDQIDISSNINSDGNNNSDSNIGSHSNSNSNSNSISDSDSDSDSDSSSDSDSDDTHSGDSCNGRKSLSRKSGIPPPSFTRANENTHRLKDSDRVITYSEAKADPEEIRKGIARNPSGTGEGERGRRMTSSSLSTTSIVSSSVSSSSIQSSISETSVCSSQNTISQPSTPKKRQTKRAGKEDGHQPHGNHNQSKRSKTGISSSSSSSSRPHSPIKPIRNSQSNSSDLDRKDPSSNSTSRQNVVVCVRMRPSCPDPSGGEGEKVREEPIWSFDKESNRITPTEFHPALAKRVGSSSSSSSSSAATSNATNHGNGGSNLWTDSEEDSSTYDFRFDRLVQADEGTDSMYESHISPVVKASMEGYNGTVFAYGQTGSGKTHTMSGSKQEPGVIPRAVEQVFRSIQEDPSREFLLRVSYLEIYNETLRDLLSPVLTRSESNLRPASPTKGGSTHSSGSNQLRIVEDKGKVMITGLKEEIVTDSETVLGLIERGQAERHVGATDWNTRSSRSHCVFQLTIESREKLLADEVEKKGKEVRISQLNLIDLAGSERAASQAERRKEGSFINKSLLTLGTVIAKLTEPNGNEVHVPYRDSKLTRLLQTSLSGNARIAVICTLSPDVKHAVETLSTLKFGRRCKMVVTTAKKGSSMDDKALLQKYRRELDALRARLEAGGGHPQQEDHQGPNGMTGEKDSKRQNDERVKLEELNHQKEKAEKEVREMQERRSDLKSQIDHLTRLILTSQSVAQERRRVSASGDATNPATASPWKDRGGPLERRGPRMSDITFSISSRGSPSTRYGGVGLTRMEESTSSDIGVPYSCSKPFELETELASLKKELEKSVEERSRLISKHSEELALRDTKQAELEEAIRMNEAELDEAEIAYDKLKEEREEARMVALKEQEEARKARKLVEEEREASRLLKLVAKSREVRDVGGDAASDDREIKVLKEEIQALKTKMSEKQVEMDDKVKGLEEKLKRSLNDHAKVSKELESLRTPPSEEEEAEQEFKDLVSGANNLKSKEELEMDRRFEELNKREMELEERSKVLDEKEKSFKIKPLPVPQIPTSPSSSKVGMSGNLTPSKEEMQAQQEKMQRLVKENQEMIERSKEVEDRTLKRVSELEKRLEEKDVRVSDLERERQAERKKNESPIESRNISKGADQALLQPWKKKPFVGGAPMNRGGSMREYIKYRPSMDVFGGNEEKTHDGPSTQTGWKKDSIDDSKLYTNKSAETEEIARLNSVIQIQRSIMSDLEKSVASWKNRLKTQAELIQKLAGGIDISSGASSSSASSVVNITPPMQDYDPPLHHAGTIRTTESTDLNLASKDKFDSFRPNGNNLYGNSPSATSSPYYGAHTFNRPPPNVGLGVIGGSPKKLIHTFESGPKASNNSPCSIRDSPKLFGGMTSRYEDESGNNGGSVGLGVGVGFNQSLAERKTKMRKPRMTIENELAALKNSPKVESWKSKINNNNSSSSNADGSIGGGVDNNNSGSPNKFKTSSSAFYI</sequence>
<name>A0ACD0P0P5_9BASI</name>
<keyword evidence="2" id="KW-1185">Reference proteome</keyword>
<evidence type="ECO:0000313" key="2">
    <source>
        <dbReference type="Proteomes" id="UP000245626"/>
    </source>
</evidence>